<evidence type="ECO:0000313" key="3">
    <source>
        <dbReference type="Proteomes" id="UP000287651"/>
    </source>
</evidence>
<dbReference type="Proteomes" id="UP000287651">
    <property type="component" value="Unassembled WGS sequence"/>
</dbReference>
<proteinExistence type="predicted"/>
<accession>A0A426Y0F6</accession>
<protein>
    <submittedName>
        <fullName evidence="2">Uncharacterized protein</fullName>
    </submittedName>
</protein>
<name>A0A426Y0F6_ENSVE</name>
<feature type="region of interest" description="Disordered" evidence="1">
    <location>
        <begin position="63"/>
        <end position="103"/>
    </location>
</feature>
<evidence type="ECO:0000313" key="2">
    <source>
        <dbReference type="EMBL" id="RRT45245.1"/>
    </source>
</evidence>
<feature type="region of interest" description="Disordered" evidence="1">
    <location>
        <begin position="1"/>
        <end position="29"/>
    </location>
</feature>
<evidence type="ECO:0000256" key="1">
    <source>
        <dbReference type="SAM" id="MobiDB-lite"/>
    </source>
</evidence>
<reference evidence="2 3" key="1">
    <citation type="journal article" date="2014" name="Agronomy (Basel)">
        <title>A Draft Genome Sequence for Ensete ventricosum, the Drought-Tolerant Tree Against Hunger.</title>
        <authorList>
            <person name="Harrison J."/>
            <person name="Moore K.A."/>
            <person name="Paszkiewicz K."/>
            <person name="Jones T."/>
            <person name="Grant M."/>
            <person name="Ambacheew D."/>
            <person name="Muzemil S."/>
            <person name="Studholme D.J."/>
        </authorList>
    </citation>
    <scope>NUCLEOTIDE SEQUENCE [LARGE SCALE GENOMIC DNA]</scope>
</reference>
<sequence>MFPNSGIRAKQTQRGRRMGGQPRPGLLQGGGWLWLRSPTQGAVGYGQLAGVVGACWHDRLLRGARRGGRGRLQGDTRKGRLPTGRPQGSVARDKATGAVTAVA</sequence>
<dbReference type="AlphaFoldDB" id="A0A426Y0F6"/>
<gene>
    <name evidence="2" type="ORF">B296_00013710</name>
</gene>
<dbReference type="EMBL" id="AMZH03015957">
    <property type="protein sequence ID" value="RRT45245.1"/>
    <property type="molecule type" value="Genomic_DNA"/>
</dbReference>
<organism evidence="2 3">
    <name type="scientific">Ensete ventricosum</name>
    <name type="common">Abyssinian banana</name>
    <name type="synonym">Musa ensete</name>
    <dbReference type="NCBI Taxonomy" id="4639"/>
    <lineage>
        <taxon>Eukaryota</taxon>
        <taxon>Viridiplantae</taxon>
        <taxon>Streptophyta</taxon>
        <taxon>Embryophyta</taxon>
        <taxon>Tracheophyta</taxon>
        <taxon>Spermatophyta</taxon>
        <taxon>Magnoliopsida</taxon>
        <taxon>Liliopsida</taxon>
        <taxon>Zingiberales</taxon>
        <taxon>Musaceae</taxon>
        <taxon>Ensete</taxon>
    </lineage>
</organism>
<comment type="caution">
    <text evidence="2">The sequence shown here is derived from an EMBL/GenBank/DDBJ whole genome shotgun (WGS) entry which is preliminary data.</text>
</comment>